<dbReference type="InterPro" id="IPR013783">
    <property type="entry name" value="Ig-like_fold"/>
</dbReference>
<dbReference type="Gene3D" id="2.60.40.10">
    <property type="entry name" value="Immunoglobulins"/>
    <property type="match status" value="1"/>
</dbReference>
<dbReference type="InterPro" id="IPR026444">
    <property type="entry name" value="Secre_tail"/>
</dbReference>
<gene>
    <name evidence="2" type="ORF">SDC9_57698</name>
</gene>
<sequence>MPGLRLLRDPCGKNNRGERRGFFAEGRRGKKNTIATTGSGHFAGTNLTAFPYFHIYSFAYYYAPENIIPLNPGFKKRSFSIYLYDTLHITNQIKTAMRITLHTDWLAVLTFFAVILTAPLKQANAQIYEPEGLNMPGNWCSWENPPINNPAFGNPVQVPNGRLVKITTGQTRWQTIISTTEPDADVGGGNFEFLFTSGSVEGSIWQNKWCNVTVEMNTLQVYTKEGANNNQIVLADDKYYIMNWEDAGYQDTRAIFMVTSAAPVDITEVSVPADVYENVPAIIDVETGTAPAPEEIVYVRYTTDNWVTSAAVVATMTGNTGEASIPGQPLGTVVNYYALTSTIAGLAADYDLCTIKFNNNGGPNYTYVIGTAPEPEITWANLQWPGSGAIETGGAFNVYGQAYIEGITGQATPAPELNAWIGYSTADTDPVTWTNWIVAAHNGAAGNNDEFMADLGAAITTAGTYYYATRFKYNDDPYVYGGFSGGFWDGVNNVSGVLTVTDPIPDPDFNWVNLQFPGSAVIEPGENLDIFAQAYIQGVTGQSTPAPGVQAWIGYSNNNTNPATWTNWFPATFNGPSGNNDEYMSNLGQHLTSPGTYYYASRFRLITGEYFYGGYSGTGGGFWDGTANISGVLTVEGLPVPEITWANLQFPGSGEITVGDNFDVFARVYIESVTGQGSAVPGLQAWIGYNTFDNEPDFWTNWVPAVFNVSAENNDEYVADLGPEFTTSGIRYYASRFSYNGGPYVYGGYSASGGGFWDGWLYNSGLVIVNDPPQTFPVLFTLIDGTELHDNIKFKGEMTNWDTIPMNRDGFTWTLTLDLLPGTYEWGAIEADGTESGIWLIDGNNLVMSVDEGGTVSGTVTYTTMITNISVLPYGSRIYPNPASNLLNLEVPGLTAYQLMDISGRIVIDKTAARGNQRVDLSGLESGIYVVKILAGDSVFTSKLVINHSGF</sequence>
<feature type="domain" description="Secretion system C-terminal sorting" evidence="1">
    <location>
        <begin position="878"/>
        <end position="946"/>
    </location>
</feature>
<dbReference type="SUPFAM" id="SSF81296">
    <property type="entry name" value="E set domains"/>
    <property type="match status" value="1"/>
</dbReference>
<name>A0A644X5C9_9ZZZZ</name>
<comment type="caution">
    <text evidence="2">The sequence shown here is derived from an EMBL/GenBank/DDBJ whole genome shotgun (WGS) entry which is preliminary data.</text>
</comment>
<protein>
    <recommendedName>
        <fullName evidence="1">Secretion system C-terminal sorting domain-containing protein</fullName>
    </recommendedName>
</protein>
<reference evidence="2" key="1">
    <citation type="submission" date="2019-08" db="EMBL/GenBank/DDBJ databases">
        <authorList>
            <person name="Kucharzyk K."/>
            <person name="Murdoch R.W."/>
            <person name="Higgins S."/>
            <person name="Loffler F."/>
        </authorList>
    </citation>
    <scope>NUCLEOTIDE SEQUENCE</scope>
</reference>
<evidence type="ECO:0000259" key="1">
    <source>
        <dbReference type="Pfam" id="PF18962"/>
    </source>
</evidence>
<evidence type="ECO:0000313" key="2">
    <source>
        <dbReference type="EMBL" id="MPM11355.1"/>
    </source>
</evidence>
<dbReference type="EMBL" id="VSSQ01001820">
    <property type="protein sequence ID" value="MPM11355.1"/>
    <property type="molecule type" value="Genomic_DNA"/>
</dbReference>
<dbReference type="InterPro" id="IPR014756">
    <property type="entry name" value="Ig_E-set"/>
</dbReference>
<organism evidence="2">
    <name type="scientific">bioreactor metagenome</name>
    <dbReference type="NCBI Taxonomy" id="1076179"/>
    <lineage>
        <taxon>unclassified sequences</taxon>
        <taxon>metagenomes</taxon>
        <taxon>ecological metagenomes</taxon>
    </lineage>
</organism>
<dbReference type="NCBIfam" id="TIGR04183">
    <property type="entry name" value="Por_Secre_tail"/>
    <property type="match status" value="1"/>
</dbReference>
<proteinExistence type="predicted"/>
<dbReference type="AlphaFoldDB" id="A0A644X5C9"/>
<accession>A0A644X5C9</accession>
<dbReference type="Pfam" id="PF18962">
    <property type="entry name" value="Por_Secre_tail"/>
    <property type="match status" value="1"/>
</dbReference>